<evidence type="ECO:0000313" key="5">
    <source>
        <dbReference type="Proteomes" id="UP001576774"/>
    </source>
</evidence>
<dbReference type="EMBL" id="JBHFNQ010000164">
    <property type="protein sequence ID" value="MFB2879371.1"/>
    <property type="molecule type" value="Genomic_DNA"/>
</dbReference>
<keyword evidence="1" id="KW-0808">Transferase</keyword>
<evidence type="ECO:0000256" key="1">
    <source>
        <dbReference type="ARBA" id="ARBA00022679"/>
    </source>
</evidence>
<gene>
    <name evidence="4" type="ORF">ACE1CC_21160</name>
</gene>
<evidence type="ECO:0000256" key="2">
    <source>
        <dbReference type="ARBA" id="ARBA00022777"/>
    </source>
</evidence>
<dbReference type="Gene3D" id="3.40.1190.20">
    <property type="match status" value="1"/>
</dbReference>
<dbReference type="PROSITE" id="PS00584">
    <property type="entry name" value="PFKB_KINASES_2"/>
    <property type="match status" value="1"/>
</dbReference>
<feature type="domain" description="Carbohydrate kinase PfkB" evidence="3">
    <location>
        <begin position="11"/>
        <end position="313"/>
    </location>
</feature>
<evidence type="ECO:0000313" key="4">
    <source>
        <dbReference type="EMBL" id="MFB2879371.1"/>
    </source>
</evidence>
<keyword evidence="2 4" id="KW-0418">Kinase</keyword>
<dbReference type="InterPro" id="IPR029056">
    <property type="entry name" value="Ribokinase-like"/>
</dbReference>
<sequence length="337" mass="36641">MPLINAFKNLNVLVIGEAILDSYLEGFSDRLCQEAPVPVVTLTHRQNVPGGAANTAVNVRTLGANVRFISVIGDDLEGNILRQALLEHGVSQEYILRQRLRRTLAKHRVISAGQILVRFDQGSTNAIDLEIEQRLINDLHKLFPQSDVVIISDYGYGILTPNVIEAIANLQQNFPKTLVVDSKNLAAYRKVGVTAVKPNYQETMRLLGETELPENQSRISYILQNRKQILDITGAKIAAVTLDSDGALIFTQGNSPYRTFAQPINHANVTGAGDTFISALSLALASGNAVNVAAEIASMAAAIVVAKQGTATCYFAELQQHLSSNLNRMKKTPLEVA</sequence>
<dbReference type="PANTHER" id="PTHR46969:SF1">
    <property type="entry name" value="BIFUNCTIONAL PROTEIN HLDE"/>
    <property type="match status" value="1"/>
</dbReference>
<dbReference type="Proteomes" id="UP001576774">
    <property type="component" value="Unassembled WGS sequence"/>
</dbReference>
<dbReference type="Pfam" id="PF00294">
    <property type="entry name" value="PfkB"/>
    <property type="match status" value="1"/>
</dbReference>
<evidence type="ECO:0000259" key="3">
    <source>
        <dbReference type="Pfam" id="PF00294"/>
    </source>
</evidence>
<name>A0ABV4XAS2_9CYAN</name>
<accession>A0ABV4XAS2</accession>
<dbReference type="PROSITE" id="PS00583">
    <property type="entry name" value="PFKB_KINASES_1"/>
    <property type="match status" value="1"/>
</dbReference>
<proteinExistence type="predicted"/>
<dbReference type="GO" id="GO:0016301">
    <property type="term" value="F:kinase activity"/>
    <property type="evidence" value="ECO:0007669"/>
    <property type="project" value="UniProtKB-KW"/>
</dbReference>
<reference evidence="4 5" key="1">
    <citation type="submission" date="2024-09" db="EMBL/GenBank/DDBJ databases">
        <title>Floridaenema gen nov. (Aerosakkonemataceae, Aerosakkonematales ord. nov., Cyanobacteria) from benthic tropical and subtropical fresh waters, with the description of four new species.</title>
        <authorList>
            <person name="Moretto J.A."/>
            <person name="Berthold D.E."/>
            <person name="Lefler F.W."/>
            <person name="Huang I.-S."/>
            <person name="Laughinghouse H. IV."/>
        </authorList>
    </citation>
    <scope>NUCLEOTIDE SEQUENCE [LARGE SCALE GENOMIC DNA]</scope>
    <source>
        <strain evidence="4 5">BLCC-F46</strain>
    </source>
</reference>
<dbReference type="InterPro" id="IPR011611">
    <property type="entry name" value="PfkB_dom"/>
</dbReference>
<organism evidence="4 5">
    <name type="scientific">Floridaenema aerugineum BLCC-F46</name>
    <dbReference type="NCBI Taxonomy" id="3153654"/>
    <lineage>
        <taxon>Bacteria</taxon>
        <taxon>Bacillati</taxon>
        <taxon>Cyanobacteriota</taxon>
        <taxon>Cyanophyceae</taxon>
        <taxon>Oscillatoriophycideae</taxon>
        <taxon>Aerosakkonematales</taxon>
        <taxon>Aerosakkonemataceae</taxon>
        <taxon>Floridanema</taxon>
        <taxon>Floridanema aerugineum</taxon>
    </lineage>
</organism>
<comment type="caution">
    <text evidence="4">The sequence shown here is derived from an EMBL/GenBank/DDBJ whole genome shotgun (WGS) entry which is preliminary data.</text>
</comment>
<dbReference type="InterPro" id="IPR002173">
    <property type="entry name" value="Carboh/pur_kinase_PfkB_CS"/>
</dbReference>
<keyword evidence="5" id="KW-1185">Reference proteome</keyword>
<dbReference type="SUPFAM" id="SSF53613">
    <property type="entry name" value="Ribokinase-like"/>
    <property type="match status" value="1"/>
</dbReference>
<dbReference type="RefSeq" id="WP_413272415.1">
    <property type="nucleotide sequence ID" value="NZ_JBHFNQ010000164.1"/>
</dbReference>
<dbReference type="PANTHER" id="PTHR46969">
    <property type="entry name" value="BIFUNCTIONAL PROTEIN HLDE"/>
    <property type="match status" value="1"/>
</dbReference>
<protein>
    <submittedName>
        <fullName evidence="4">Bifunctional heptose 7-phosphate kinase/heptose 1-phosphate adenyltransferase</fullName>
    </submittedName>
</protein>